<evidence type="ECO:0000256" key="4">
    <source>
        <dbReference type="ARBA" id="ARBA00019595"/>
    </source>
</evidence>
<gene>
    <name evidence="8" type="primary">rfbC</name>
    <name evidence="8" type="ORF">C0Z19_05285</name>
</gene>
<dbReference type="InterPro" id="IPR014710">
    <property type="entry name" value="RmlC-like_jellyroll"/>
</dbReference>
<evidence type="ECO:0000313" key="9">
    <source>
        <dbReference type="Proteomes" id="UP000235347"/>
    </source>
</evidence>
<dbReference type="Pfam" id="PF00908">
    <property type="entry name" value="dTDP_sugar_isom"/>
    <property type="match status" value="1"/>
</dbReference>
<dbReference type="GO" id="GO:0019305">
    <property type="term" value="P:dTDP-rhamnose biosynthetic process"/>
    <property type="evidence" value="ECO:0007669"/>
    <property type="project" value="UniProtKB-UniRule"/>
</dbReference>
<dbReference type="UniPathway" id="UPA00124"/>
<evidence type="ECO:0000313" key="8">
    <source>
        <dbReference type="EMBL" id="PMS27165.1"/>
    </source>
</evidence>
<evidence type="ECO:0000256" key="2">
    <source>
        <dbReference type="ARBA" id="ARBA00001997"/>
    </source>
</evidence>
<comment type="catalytic activity">
    <reaction evidence="1 7">
        <text>dTDP-4-dehydro-6-deoxy-alpha-D-glucose = dTDP-4-dehydro-beta-L-rhamnose</text>
        <dbReference type="Rhea" id="RHEA:16969"/>
        <dbReference type="ChEBI" id="CHEBI:57649"/>
        <dbReference type="ChEBI" id="CHEBI:62830"/>
        <dbReference type="EC" id="5.1.3.13"/>
    </reaction>
</comment>
<keyword evidence="9" id="KW-1185">Reference proteome</keyword>
<feature type="site" description="Participates in a stacking interaction with the thymidine ring of dTDP-4-oxo-6-deoxyglucose" evidence="6">
    <location>
        <position position="139"/>
    </location>
</feature>
<comment type="function">
    <text evidence="2 7">Catalyzes the epimerization of the C3' and C5'positions of dTDP-6-deoxy-D-xylo-4-hexulose, forming dTDP-6-deoxy-L-lyxo-4-hexulose.</text>
</comment>
<sequence>MNMKVIETSLPEVKLIEPRVFEDARGFFFESYNVRAFEQAVAPGVEFVQDNHSCSFKGVLRGMHYQIRHPQGKLVRVVSGEVFDVAVDLRRGSPTFGKWAGALLSAANKRQMWIPPGFAHGFYVTSDGAEFLYKTTDYWFPEHERTLLWDDPALGIEWPLDGPPQVAAKDAAGQPFAQAEVYE</sequence>
<name>A0A2N7WCS1_9BURK</name>
<organism evidence="8 9">
    <name type="scientific">Trinickia soli</name>
    <dbReference type="NCBI Taxonomy" id="380675"/>
    <lineage>
        <taxon>Bacteria</taxon>
        <taxon>Pseudomonadati</taxon>
        <taxon>Pseudomonadota</taxon>
        <taxon>Betaproteobacteria</taxon>
        <taxon>Burkholderiales</taxon>
        <taxon>Burkholderiaceae</taxon>
        <taxon>Trinickia</taxon>
    </lineage>
</organism>
<dbReference type="NCBIfam" id="TIGR01221">
    <property type="entry name" value="rmlC"/>
    <property type="match status" value="1"/>
</dbReference>
<dbReference type="GO" id="GO:0005829">
    <property type="term" value="C:cytosol"/>
    <property type="evidence" value="ECO:0007669"/>
    <property type="project" value="TreeGrafter"/>
</dbReference>
<comment type="caution">
    <text evidence="8">The sequence shown here is derived from an EMBL/GenBank/DDBJ whole genome shotgun (WGS) entry which is preliminary data.</text>
</comment>
<dbReference type="Proteomes" id="UP000235347">
    <property type="component" value="Unassembled WGS sequence"/>
</dbReference>
<proteinExistence type="inferred from homology"/>
<comment type="pathway">
    <text evidence="7">Carbohydrate biosynthesis; dTDP-L-rhamnose biosynthesis.</text>
</comment>
<evidence type="ECO:0000256" key="7">
    <source>
        <dbReference type="RuleBase" id="RU364069"/>
    </source>
</evidence>
<feature type="active site" description="Proton acceptor" evidence="5">
    <location>
        <position position="64"/>
    </location>
</feature>
<dbReference type="RefSeq" id="WP_102608738.1">
    <property type="nucleotide sequence ID" value="NZ_CADIKD010000001.1"/>
</dbReference>
<keyword evidence="7" id="KW-0413">Isomerase</keyword>
<evidence type="ECO:0000256" key="1">
    <source>
        <dbReference type="ARBA" id="ARBA00001298"/>
    </source>
</evidence>
<evidence type="ECO:0000256" key="5">
    <source>
        <dbReference type="PIRSR" id="PIRSR600888-1"/>
    </source>
</evidence>
<accession>A0A2N7WCS1</accession>
<dbReference type="InterPro" id="IPR000888">
    <property type="entry name" value="RmlC-like"/>
</dbReference>
<dbReference type="PANTHER" id="PTHR21047">
    <property type="entry name" value="DTDP-6-DEOXY-D-GLUCOSE-3,5 EPIMERASE"/>
    <property type="match status" value="1"/>
</dbReference>
<evidence type="ECO:0000256" key="6">
    <source>
        <dbReference type="PIRSR" id="PIRSR600888-3"/>
    </source>
</evidence>
<dbReference type="GO" id="GO:0008830">
    <property type="term" value="F:dTDP-4-dehydrorhamnose 3,5-epimerase activity"/>
    <property type="evidence" value="ECO:0007669"/>
    <property type="project" value="UniProtKB-UniRule"/>
</dbReference>
<dbReference type="EMBL" id="PNYB01000003">
    <property type="protein sequence ID" value="PMS27165.1"/>
    <property type="molecule type" value="Genomic_DNA"/>
</dbReference>
<dbReference type="GO" id="GO:0000271">
    <property type="term" value="P:polysaccharide biosynthetic process"/>
    <property type="evidence" value="ECO:0007669"/>
    <property type="project" value="TreeGrafter"/>
</dbReference>
<evidence type="ECO:0000256" key="3">
    <source>
        <dbReference type="ARBA" id="ARBA00012098"/>
    </source>
</evidence>
<comment type="subunit">
    <text evidence="7">Homodimer.</text>
</comment>
<dbReference type="SUPFAM" id="SSF51182">
    <property type="entry name" value="RmlC-like cupins"/>
    <property type="match status" value="1"/>
</dbReference>
<reference evidence="8 9" key="1">
    <citation type="submission" date="2018-01" db="EMBL/GenBank/DDBJ databases">
        <title>Whole genome analyses suggest that Burkholderia sensu lato contains two further novel genera in the rhizoxinica-symbiotica group Mycetohabitans gen. nov., and Trinickia gen. nov.: implications for the evolution of diazotrophy and nodulation in the Burkholderiaceae.</title>
        <authorList>
            <person name="Estrada-de los Santos P."/>
            <person name="Palmer M."/>
            <person name="Chavez-Ramirez B."/>
            <person name="Beukes C."/>
            <person name="Steenkamp E.T."/>
            <person name="Hirsch A.M."/>
            <person name="Manyaka P."/>
            <person name="Maluk M."/>
            <person name="Lafos M."/>
            <person name="Crook M."/>
            <person name="Gross E."/>
            <person name="Simon M.F."/>
            <person name="Bueno dos Reis Junior F."/>
            <person name="Poole P.S."/>
            <person name="Venter S.N."/>
            <person name="James E.K."/>
        </authorList>
    </citation>
    <scope>NUCLEOTIDE SEQUENCE [LARGE SCALE GENOMIC DNA]</scope>
    <source>
        <strain evidence="8 9">GP25-8</strain>
    </source>
</reference>
<dbReference type="EC" id="5.1.3.13" evidence="3 7"/>
<protein>
    <recommendedName>
        <fullName evidence="4 7">dTDP-4-dehydrorhamnose 3,5-epimerase</fullName>
        <ecNumber evidence="3 7">5.1.3.13</ecNumber>
    </recommendedName>
    <alternativeName>
        <fullName evidence="7">Thymidine diphospho-4-keto-rhamnose 3,5-epimerase</fullName>
    </alternativeName>
</protein>
<comment type="similarity">
    <text evidence="7">Belongs to the dTDP-4-dehydrorhamnose 3,5-epimerase family.</text>
</comment>
<feature type="active site" description="Proton donor" evidence="5">
    <location>
        <position position="133"/>
    </location>
</feature>
<dbReference type="AlphaFoldDB" id="A0A2N7WCS1"/>
<dbReference type="CDD" id="cd00438">
    <property type="entry name" value="cupin_RmlC"/>
    <property type="match status" value="1"/>
</dbReference>
<dbReference type="InterPro" id="IPR011051">
    <property type="entry name" value="RmlC_Cupin_sf"/>
</dbReference>
<dbReference type="PANTHER" id="PTHR21047:SF2">
    <property type="entry name" value="THYMIDINE DIPHOSPHO-4-KETO-RHAMNOSE 3,5-EPIMERASE"/>
    <property type="match status" value="1"/>
</dbReference>
<dbReference type="Gene3D" id="2.60.120.10">
    <property type="entry name" value="Jelly Rolls"/>
    <property type="match status" value="1"/>
</dbReference>